<keyword evidence="2" id="KW-0812">Transmembrane</keyword>
<evidence type="ECO:0008006" key="5">
    <source>
        <dbReference type="Google" id="ProtNLM"/>
    </source>
</evidence>
<evidence type="ECO:0000313" key="4">
    <source>
        <dbReference type="Proteomes" id="UP001500556"/>
    </source>
</evidence>
<dbReference type="EMBL" id="BAABLO010000009">
    <property type="protein sequence ID" value="GAA4723028.1"/>
    <property type="molecule type" value="Genomic_DNA"/>
</dbReference>
<gene>
    <name evidence="3" type="ORF">GCM10025782_21180</name>
</gene>
<protein>
    <recommendedName>
        <fullName evidence="5">RDD domain-containing protein</fullName>
    </recommendedName>
</protein>
<feature type="transmembrane region" description="Helical" evidence="2">
    <location>
        <begin position="73"/>
        <end position="94"/>
    </location>
</feature>
<reference evidence="4" key="1">
    <citation type="journal article" date="2019" name="Int. J. Syst. Evol. Microbiol.">
        <title>The Global Catalogue of Microorganisms (GCM) 10K type strain sequencing project: providing services to taxonomists for standard genome sequencing and annotation.</title>
        <authorList>
            <consortium name="The Broad Institute Genomics Platform"/>
            <consortium name="The Broad Institute Genome Sequencing Center for Infectious Disease"/>
            <person name="Wu L."/>
            <person name="Ma J."/>
        </authorList>
    </citation>
    <scope>NUCLEOTIDE SEQUENCE [LARGE SCALE GENOMIC DNA]</scope>
    <source>
        <strain evidence="4">JCM 18961</strain>
    </source>
</reference>
<evidence type="ECO:0000313" key="3">
    <source>
        <dbReference type="EMBL" id="GAA4723028.1"/>
    </source>
</evidence>
<feature type="compositionally biased region" description="Basic and acidic residues" evidence="1">
    <location>
        <begin position="22"/>
        <end position="33"/>
    </location>
</feature>
<comment type="caution">
    <text evidence="3">The sequence shown here is derived from an EMBL/GenBank/DDBJ whole genome shotgun (WGS) entry which is preliminary data.</text>
</comment>
<keyword evidence="2" id="KW-0472">Membrane</keyword>
<proteinExistence type="predicted"/>
<feature type="region of interest" description="Disordered" evidence="1">
    <location>
        <begin position="1"/>
        <end position="50"/>
    </location>
</feature>
<accession>A0ABP8YAF9</accession>
<sequence>MPGTPGRGSGRLTGSRVASGVRPEEHLPPHESAGRTASPCPADTSGKRRTDAHFAVWQQAAAARRIASMVRQAVLDGIASLVAASMIVAAWAAGRHGGLW</sequence>
<keyword evidence="2" id="KW-1133">Transmembrane helix</keyword>
<keyword evidence="4" id="KW-1185">Reference proteome</keyword>
<feature type="compositionally biased region" description="Gly residues" evidence="1">
    <location>
        <begin position="1"/>
        <end position="11"/>
    </location>
</feature>
<evidence type="ECO:0000256" key="1">
    <source>
        <dbReference type="SAM" id="MobiDB-lite"/>
    </source>
</evidence>
<evidence type="ECO:0000256" key="2">
    <source>
        <dbReference type="SAM" id="Phobius"/>
    </source>
</evidence>
<organism evidence="3 4">
    <name type="scientific">Pedococcus ginsenosidimutans</name>
    <dbReference type="NCBI Taxonomy" id="490570"/>
    <lineage>
        <taxon>Bacteria</taxon>
        <taxon>Bacillati</taxon>
        <taxon>Actinomycetota</taxon>
        <taxon>Actinomycetes</taxon>
        <taxon>Micrococcales</taxon>
        <taxon>Intrasporangiaceae</taxon>
        <taxon>Pedococcus</taxon>
    </lineage>
</organism>
<dbReference type="Proteomes" id="UP001500556">
    <property type="component" value="Unassembled WGS sequence"/>
</dbReference>
<name>A0ABP8YAF9_9MICO</name>